<dbReference type="InterPro" id="IPR014153">
    <property type="entry name" value="Ds_break_AddB"/>
</dbReference>
<feature type="domain" description="PD-(D/E)XK endonuclease-like" evidence="1">
    <location>
        <begin position="711"/>
        <end position="919"/>
    </location>
</feature>
<proteinExistence type="predicted"/>
<name>A0A1G8NAT8_9RHOB</name>
<dbReference type="Proteomes" id="UP000199382">
    <property type="component" value="Unassembled WGS sequence"/>
</dbReference>
<sequence length="988" mass="109152">MGEAARLFAVGLGQDYPKALVDGLAARLPESDPTAWARCTIYVNSGRMLRRIRDEFDAGPPRLLPKLRLLSELSDAADFPEIPQALKPLELKLDLAELLMSLIETNPELAPRSAVFDLAESLAALLDEMHGEGVGPETLAALDVGGFAQHWEQGRAIVEAAFTYFGDRSDRLAGSEARRRLIVKALSERWEHTPPKGTIVIAGSTGSRGATRILMEAVAQLPNGHVVLPGFDFDQPPSVWKALERGIPAEDHPQYRFKALLDGLELAPDEINPWADTPPAVPERNRLLSLALRPAPVTDQWRHEGRRLTGLTAATAEMTLVEAPNQRAEAGAIALRLRKAVEDGRKAALISPDRMLTRRVTAALQRWDIEPDDSAGEPLHQAAPGRFLRHVAQLLEVAPELPQLLVLLKHPITASSREVRGPHLRWTRELELYLRARGTTHPGAAELRGFAEDQKVKDGREDWAEWLAGLLASVRRGKAASLSDHVVNHLDLAERLATGFGGEDTGKLWKKDSGETAASAMQALHDAGDRGGAMTARDYATLLHGHLSGFNVLDPVRPHPNVMIWGTLEARVGGADLVILAGLTDGTWPDLPQPDTWLNRPMRREAGLLSPERRIGLSAHDFQQAIAAREVLLTRPERDEEAETVPSRWLNRLTNLLGGLGPEGEKALSEMRARGQRWLQGAFALEQPETTLPRAPRPSPCPPVAVRPRQLAVTRITQLIRDPYAVYARHILRLRKLNPLAPEPDARLRGIALHEIMEKFVLARQSWQGDRDAARQCLSGFAREELARATPVLSMQALWHARLMAVADRIIDGEFARLEEGEPALTEEWGRLELSDLDFTLIARPDRIDRLHGGGYAVYDYKSGQPPSKDMVLHFEKQLPLEAAMLEQNGFTALPKAPVEKLGYIAIGASGQDRLLDVDTKDGRLADVTLDGLRELITRFRDRAHGYSSIRAAQLTNFAGDYDHLARYGEWDLTSEVERIMVGPEDAS</sequence>
<dbReference type="SUPFAM" id="SSF52540">
    <property type="entry name" value="P-loop containing nucleoside triphosphate hydrolases"/>
    <property type="match status" value="1"/>
</dbReference>
<organism evidence="2 3">
    <name type="scientific">Aliiruegeria lutimaris</name>
    <dbReference type="NCBI Taxonomy" id="571298"/>
    <lineage>
        <taxon>Bacteria</taxon>
        <taxon>Pseudomonadati</taxon>
        <taxon>Pseudomonadota</taxon>
        <taxon>Alphaproteobacteria</taxon>
        <taxon>Rhodobacterales</taxon>
        <taxon>Roseobacteraceae</taxon>
        <taxon>Aliiruegeria</taxon>
    </lineage>
</organism>
<dbReference type="STRING" id="571298.SAMN04488026_100715"/>
<dbReference type="RefSeq" id="WP_093150788.1">
    <property type="nucleotide sequence ID" value="NZ_FNEK01000007.1"/>
</dbReference>
<dbReference type="Gene3D" id="3.90.320.10">
    <property type="match status" value="1"/>
</dbReference>
<dbReference type="InterPro" id="IPR027417">
    <property type="entry name" value="P-loop_NTPase"/>
</dbReference>
<evidence type="ECO:0000259" key="1">
    <source>
        <dbReference type="Pfam" id="PF12705"/>
    </source>
</evidence>
<protein>
    <submittedName>
        <fullName evidence="2">Double-strand break repair protein AddB</fullName>
    </submittedName>
</protein>
<dbReference type="InterPro" id="IPR038726">
    <property type="entry name" value="PDDEXK_AddAB-type"/>
</dbReference>
<keyword evidence="3" id="KW-1185">Reference proteome</keyword>
<dbReference type="AlphaFoldDB" id="A0A1G8NAT8"/>
<dbReference type="InterPro" id="IPR011604">
    <property type="entry name" value="PDDEXK-like_dom_sf"/>
</dbReference>
<evidence type="ECO:0000313" key="2">
    <source>
        <dbReference type="EMBL" id="SDI77253.1"/>
    </source>
</evidence>
<evidence type="ECO:0000313" key="3">
    <source>
        <dbReference type="Proteomes" id="UP000199382"/>
    </source>
</evidence>
<dbReference type="OrthoDB" id="9780606at2"/>
<reference evidence="2 3" key="1">
    <citation type="submission" date="2016-10" db="EMBL/GenBank/DDBJ databases">
        <authorList>
            <person name="de Groot N.N."/>
        </authorList>
    </citation>
    <scope>NUCLEOTIDE SEQUENCE [LARGE SCALE GENOMIC DNA]</scope>
    <source>
        <strain evidence="2 3">DSM 25294</strain>
    </source>
</reference>
<dbReference type="NCBIfam" id="TIGR02786">
    <property type="entry name" value="addB_alphas"/>
    <property type="match status" value="1"/>
</dbReference>
<accession>A0A1G8NAT8</accession>
<gene>
    <name evidence="2" type="ORF">SAMN04488026_100715</name>
</gene>
<dbReference type="Pfam" id="PF12705">
    <property type="entry name" value="PDDEXK_1"/>
    <property type="match status" value="1"/>
</dbReference>
<dbReference type="EMBL" id="FNEK01000007">
    <property type="protein sequence ID" value="SDI77253.1"/>
    <property type="molecule type" value="Genomic_DNA"/>
</dbReference>